<evidence type="ECO:0000313" key="3">
    <source>
        <dbReference type="Proteomes" id="UP000652153"/>
    </source>
</evidence>
<gene>
    <name evidence="2" type="ORF">GCM10008014_24160</name>
</gene>
<sequence length="65" mass="7916">MFSWIYQSYKLWFWFVVFVAFISGTVYKWFYAPMWQVWVNAGCGVISLLIFVILLIRKIIRNKVK</sequence>
<evidence type="ECO:0000256" key="1">
    <source>
        <dbReference type="SAM" id="Phobius"/>
    </source>
</evidence>
<name>A0ABQ1ZCW6_9BACL</name>
<keyword evidence="1" id="KW-0812">Transmembrane</keyword>
<accession>A0ABQ1ZCW6</accession>
<organism evidence="2 3">
    <name type="scientific">Paenibacillus silvae</name>
    <dbReference type="NCBI Taxonomy" id="1325358"/>
    <lineage>
        <taxon>Bacteria</taxon>
        <taxon>Bacillati</taxon>
        <taxon>Bacillota</taxon>
        <taxon>Bacilli</taxon>
        <taxon>Bacillales</taxon>
        <taxon>Paenibacillaceae</taxon>
        <taxon>Paenibacillus</taxon>
    </lineage>
</organism>
<protein>
    <submittedName>
        <fullName evidence="2">Uncharacterized protein</fullName>
    </submittedName>
</protein>
<feature type="transmembrane region" description="Helical" evidence="1">
    <location>
        <begin position="12"/>
        <end position="31"/>
    </location>
</feature>
<reference evidence="3" key="1">
    <citation type="journal article" date="2019" name="Int. J. Syst. Evol. Microbiol.">
        <title>The Global Catalogue of Microorganisms (GCM) 10K type strain sequencing project: providing services to taxonomists for standard genome sequencing and annotation.</title>
        <authorList>
            <consortium name="The Broad Institute Genomics Platform"/>
            <consortium name="The Broad Institute Genome Sequencing Center for Infectious Disease"/>
            <person name="Wu L."/>
            <person name="Ma J."/>
        </authorList>
    </citation>
    <scope>NUCLEOTIDE SEQUENCE [LARGE SCALE GENOMIC DNA]</scope>
    <source>
        <strain evidence="3">CGMCC 1.12770</strain>
    </source>
</reference>
<comment type="caution">
    <text evidence="2">The sequence shown here is derived from an EMBL/GenBank/DDBJ whole genome shotgun (WGS) entry which is preliminary data.</text>
</comment>
<feature type="transmembrane region" description="Helical" evidence="1">
    <location>
        <begin position="37"/>
        <end position="56"/>
    </location>
</feature>
<dbReference type="EMBL" id="BMFU01000003">
    <property type="protein sequence ID" value="GGH54967.1"/>
    <property type="molecule type" value="Genomic_DNA"/>
</dbReference>
<evidence type="ECO:0000313" key="2">
    <source>
        <dbReference type="EMBL" id="GGH54967.1"/>
    </source>
</evidence>
<keyword evidence="1" id="KW-0472">Membrane</keyword>
<proteinExistence type="predicted"/>
<keyword evidence="1" id="KW-1133">Transmembrane helix</keyword>
<keyword evidence="3" id="KW-1185">Reference proteome</keyword>
<dbReference type="Proteomes" id="UP000652153">
    <property type="component" value="Unassembled WGS sequence"/>
</dbReference>